<evidence type="ECO:0000313" key="2">
    <source>
        <dbReference type="WBParaSite" id="nRc.2.0.1.t03000-RA"/>
    </source>
</evidence>
<protein>
    <submittedName>
        <fullName evidence="2">Uncharacterized protein</fullName>
    </submittedName>
</protein>
<reference evidence="2" key="1">
    <citation type="submission" date="2022-11" db="UniProtKB">
        <authorList>
            <consortium name="WormBaseParasite"/>
        </authorList>
    </citation>
    <scope>IDENTIFICATION</scope>
</reference>
<name>A0A915HND3_ROMCU</name>
<evidence type="ECO:0000313" key="1">
    <source>
        <dbReference type="Proteomes" id="UP000887565"/>
    </source>
</evidence>
<accession>A0A915HND3</accession>
<dbReference type="Proteomes" id="UP000887565">
    <property type="component" value="Unplaced"/>
</dbReference>
<proteinExistence type="predicted"/>
<dbReference type="AlphaFoldDB" id="A0A915HND3"/>
<sequence>MMAKDGMSTEKIEKDQLNFLTHDIQGTEVANYFAFDRNEWLIVYRMVNDAMAEIHDNYCQQFQMQSGFMLDEELVPEEIWEWIIIAPIPRWLQDYDASYAFTAI</sequence>
<dbReference type="WBParaSite" id="nRc.2.0.1.t03000-RA">
    <property type="protein sequence ID" value="nRc.2.0.1.t03000-RA"/>
    <property type="gene ID" value="nRc.2.0.1.g03000"/>
</dbReference>
<organism evidence="1 2">
    <name type="scientific">Romanomermis culicivorax</name>
    <name type="common">Nematode worm</name>
    <dbReference type="NCBI Taxonomy" id="13658"/>
    <lineage>
        <taxon>Eukaryota</taxon>
        <taxon>Metazoa</taxon>
        <taxon>Ecdysozoa</taxon>
        <taxon>Nematoda</taxon>
        <taxon>Enoplea</taxon>
        <taxon>Dorylaimia</taxon>
        <taxon>Mermithida</taxon>
        <taxon>Mermithoidea</taxon>
        <taxon>Mermithidae</taxon>
        <taxon>Romanomermis</taxon>
    </lineage>
</organism>
<keyword evidence="1" id="KW-1185">Reference proteome</keyword>